<gene>
    <name evidence="2" type="ORF">MRL64_03025</name>
</gene>
<proteinExistence type="predicted"/>
<keyword evidence="1" id="KW-0472">Membrane</keyword>
<reference evidence="2" key="1">
    <citation type="submission" date="2022-03" db="EMBL/GenBank/DDBJ databases">
        <title>Sea Food Isolates.</title>
        <authorList>
            <person name="Li c."/>
        </authorList>
    </citation>
    <scope>NUCLEOTIDE SEQUENCE</scope>
    <source>
        <strain evidence="2">19MO02SH05</strain>
    </source>
</reference>
<evidence type="ECO:0000256" key="1">
    <source>
        <dbReference type="SAM" id="Phobius"/>
    </source>
</evidence>
<organism evidence="2">
    <name type="scientific">bacterium 19MO02SH05</name>
    <dbReference type="NCBI Taxonomy" id="2920696"/>
    <lineage>
        <taxon>Bacteria</taxon>
    </lineage>
</organism>
<dbReference type="Pfam" id="PF10011">
    <property type="entry name" value="DUF2254"/>
    <property type="match status" value="1"/>
</dbReference>
<dbReference type="AlphaFoldDB" id="A0AAU6TJP3"/>
<feature type="transmembrane region" description="Helical" evidence="1">
    <location>
        <begin position="20"/>
        <end position="41"/>
    </location>
</feature>
<feature type="transmembrane region" description="Helical" evidence="1">
    <location>
        <begin position="61"/>
        <end position="83"/>
    </location>
</feature>
<name>A0AAU6TJP3_UNCXX</name>
<keyword evidence="1" id="KW-1133">Transmembrane helix</keyword>
<evidence type="ECO:0000313" key="2">
    <source>
        <dbReference type="EMBL" id="XAG61781.1"/>
    </source>
</evidence>
<protein>
    <submittedName>
        <fullName evidence="2">DUF2254 domain-containing protein</fullName>
    </submittedName>
</protein>
<dbReference type="EMBL" id="CP095342">
    <property type="protein sequence ID" value="XAG61781.1"/>
    <property type="molecule type" value="Genomic_DNA"/>
</dbReference>
<keyword evidence="1" id="KW-0812">Transmembrane</keyword>
<feature type="transmembrane region" description="Helical" evidence="1">
    <location>
        <begin position="104"/>
        <end position="122"/>
    </location>
</feature>
<sequence>MNAKLLWITRQSLQKVWFRVILFAILAIVAVLVSPLIIKILPDTIYRKLDYVPVEELLKILSSSMLAVTTFSLSIAVSAFAAASSGATPRATILLQKDTTTQTVLATFLGAFLFGVIGLIFIKLNIAGKPAQTGLFVASLVVLGLVITALLRWISHLMNFGRIGDTLNRVEDAAADAIAQRIANPYLGGNPLDYVPKNNVQKVLSNETGYIQHIDVSALNEMAKKCNVKIYLSVIPGSFVYKTAELLIVEGVNLDELQHEQLSCKFTLGNERSFEQDPRFGLLVMSEIASKALSPAVNDPGTAINVIGRLVRLLSTWQVSEEVEVEYLHLFVPCVRCDDLLNDAFRAIARDGASTVEVQVRLHKALAALKKVIPEFSQAAKQIGGYALERAKNASINEQDIALLEQALKKYES</sequence>
<dbReference type="InterPro" id="IPR018723">
    <property type="entry name" value="DUF2254_membrane"/>
</dbReference>
<accession>A0AAU6TJP3</accession>
<feature type="transmembrane region" description="Helical" evidence="1">
    <location>
        <begin position="134"/>
        <end position="154"/>
    </location>
</feature>